<name>A0A0A1TG56_9HYPO</name>
<evidence type="ECO:0000256" key="1">
    <source>
        <dbReference type="SAM" id="MobiDB-lite"/>
    </source>
</evidence>
<dbReference type="Gene3D" id="3.40.50.300">
    <property type="entry name" value="P-loop containing nucleotide triphosphate hydrolases"/>
    <property type="match status" value="1"/>
</dbReference>
<dbReference type="Proteomes" id="UP000039046">
    <property type="component" value="Unassembled WGS sequence"/>
</dbReference>
<evidence type="ECO:0008006" key="4">
    <source>
        <dbReference type="Google" id="ProtNLM"/>
    </source>
</evidence>
<evidence type="ECO:0000313" key="3">
    <source>
        <dbReference type="Proteomes" id="UP000039046"/>
    </source>
</evidence>
<sequence>MDLQPSIRLVATAHPEPGSADRTWGIRIFTSQGVLERTIKDPFDDVQHSECQWYLDNYAQNDSLEKGRANKIEWQLGKYAKNLASQLDLSLTEGKNVDLEICEADLEGDASKGTIHQIYWELLEDPSAWGLQQLRLWVRRMRSSEPTDLHPQSTVFQEKPKIINILHIVARDSENLDDVNPIMSLGILTDINRELKSRGSGVQLNIESIKPASLKQLSRHLLSLRGQHRNQDIHIIHLDVHGDADIAGANLYLEDVKTKRTTPHAVEKIAAKFNLNSVTSPFLVLNACQSAVARHGDFANTAKVFSKIGCAENVLAMSFTALETAASLYLQTFYKQLILHGQTFSHAAYAARCALRGNNLRDARFNRKLTLLDWFGPVVYSSVQDTSIVSPIIAEPVVEGEYSSKSQDMNTPEIVYGRAFDLSTLERVLFKSRMVYLYGHAWIGKSTFLRYAQRIWEQTALADCIVYVDFSQGFVRDTTNLAIIMLQQLSVPVTKGKDQRAAVLEHIRNKAKVLIILDGLHAVFSAFEQILVPLKVDEKVSAEFDAFFKHLTDACDGGDKQSLIIFSGRSPPLARQRVTQVQSQPFHLSFDPRFRAMELEELTPADGLQLCQELIQPADPTSANFIDGYMLFSRLLLGNPGLMCALCDEFKRSEVEIGEFTNGLQQGECALYQSLSNTYAKDGGIFSEFHALLHGLELGKLFALLFLGGLFWHQGPYVIMYRDFLSALGICNRDEAVTFVIEFASERGYIRTRSIQNLQRISFIHPVFSLYCRIILQDVYNLLTSKADCMTPPEPRHIAVSLTNTMTENYIRAMKDLSPLFKQTEFSIPSNLKSITWFLQDIEDQRTFSLATEQSAGLGRRIQPHHLANHFQNALTCIRLCMSKYLSIPPNKWPLTYLMQICIHVLAAGTQSERSLFIRQYDSLLNHVFSVAPELMASDWELQRFAVMTTVYILTMFRTKNISKHEPQQWMNRIKAILLARKCIHPTDDDTVFLLAERMCDMLTGKFDQYNVDWKGFFKQVRGYHESAKDSLHDEQLSEFIPRVINSGSNGVKVARSMLLNRPYPFIQVANKKVLDVVMCLTPKTQEELEAQSKNGNETGSPRIEGASLNKAPSETLFESDNFKELLSLISKTHLDKEREEIPMTAFLNGSMRQAFEQCRNIECLNADSLMGIFKDEATGMDMIETATNSGDWSSAIQSHYYLMESARMSGNIALAGEHILELQRLLQGTNDPRYEGDIKLFQNMGNLLNTLSKAAYTVNDQNKIDTAEFNKLMHQSQSILMDTITDETRRKQAAAAFTATNALVHKVGKQIPMMDPEDWNDFVKGTADIARTEDPTRVLGLVQELATWKGLAMDAAAKDDTQTALLYYTKLEKAYNEDSVAAFILGPELAKSRSLITWPIEWGQTVLDWSDAVNAPNFELADRLLAKIKTLAEEYRTSSAFTDVPDERRAKTWLYYEMYDWTHVCYKASHQYETDPRAAFRALDGALNRTDEFYNSIAELNKEQVGQTAVLAATYRMKCAVALMGGPKL</sequence>
<accession>A0A0A1TG56</accession>
<dbReference type="HOGENOM" id="CLU_266981_0_0_1"/>
<feature type="region of interest" description="Disordered" evidence="1">
    <location>
        <begin position="1088"/>
        <end position="1111"/>
    </location>
</feature>
<dbReference type="InterPro" id="IPR027417">
    <property type="entry name" value="P-loop_NTPase"/>
</dbReference>
<evidence type="ECO:0000313" key="2">
    <source>
        <dbReference type="EMBL" id="CEJ87362.1"/>
    </source>
</evidence>
<gene>
    <name evidence="2" type="ORF">VHEMI04392</name>
</gene>
<dbReference type="STRING" id="1531966.A0A0A1TG56"/>
<dbReference type="EMBL" id="CDHN01000002">
    <property type="protein sequence ID" value="CEJ87362.1"/>
    <property type="molecule type" value="Genomic_DNA"/>
</dbReference>
<keyword evidence="3" id="KW-1185">Reference proteome</keyword>
<dbReference type="OrthoDB" id="5301473at2759"/>
<protein>
    <recommendedName>
        <fullName evidence="4">CHAT domain-containing protein</fullName>
    </recommendedName>
</protein>
<dbReference type="SUPFAM" id="SSF52540">
    <property type="entry name" value="P-loop containing nucleoside triphosphate hydrolases"/>
    <property type="match status" value="1"/>
</dbReference>
<proteinExistence type="predicted"/>
<organism evidence="2 3">
    <name type="scientific">[Torrubiella] hemipterigena</name>
    <dbReference type="NCBI Taxonomy" id="1531966"/>
    <lineage>
        <taxon>Eukaryota</taxon>
        <taxon>Fungi</taxon>
        <taxon>Dikarya</taxon>
        <taxon>Ascomycota</taxon>
        <taxon>Pezizomycotina</taxon>
        <taxon>Sordariomycetes</taxon>
        <taxon>Hypocreomycetidae</taxon>
        <taxon>Hypocreales</taxon>
        <taxon>Clavicipitaceae</taxon>
        <taxon>Clavicipitaceae incertae sedis</taxon>
        <taxon>'Torrubiella' clade</taxon>
    </lineage>
</organism>
<reference evidence="2 3" key="1">
    <citation type="journal article" date="2015" name="Genome Announc.">
        <title>Draft Genome Sequence and Gene Annotation of the Entomopathogenic Fungus Verticillium hemipterigenum.</title>
        <authorList>
            <person name="Horn F."/>
            <person name="Habel A."/>
            <person name="Scharf D.H."/>
            <person name="Dworschak J."/>
            <person name="Brakhage A.A."/>
            <person name="Guthke R."/>
            <person name="Hertweck C."/>
            <person name="Linde J."/>
        </authorList>
    </citation>
    <scope>NUCLEOTIDE SEQUENCE [LARGE SCALE GENOMIC DNA]</scope>
</reference>